<organism evidence="1 2">
    <name type="scientific">Hymenoscyphus albidus</name>
    <dbReference type="NCBI Taxonomy" id="595503"/>
    <lineage>
        <taxon>Eukaryota</taxon>
        <taxon>Fungi</taxon>
        <taxon>Dikarya</taxon>
        <taxon>Ascomycota</taxon>
        <taxon>Pezizomycotina</taxon>
        <taxon>Leotiomycetes</taxon>
        <taxon>Helotiales</taxon>
        <taxon>Helotiaceae</taxon>
        <taxon>Hymenoscyphus</taxon>
    </lineage>
</organism>
<dbReference type="AlphaFoldDB" id="A0A9N9L992"/>
<protein>
    <submittedName>
        <fullName evidence="1">Uncharacterized protein</fullName>
    </submittedName>
</protein>
<evidence type="ECO:0000313" key="2">
    <source>
        <dbReference type="Proteomes" id="UP000701801"/>
    </source>
</evidence>
<gene>
    <name evidence="1" type="ORF">HYALB_00000950</name>
</gene>
<name>A0A9N9L992_9HELO</name>
<sequence>MSTNPPRYLGSAFYNAPPIALYHTQPSSVYLTPPPLNSYPPTKFTNNTYLDHLFNTPMPTKKINYNGTAPKICALHHLAPELRLHIYTYAFETGRVSQYGSTALIEALGPCRDLHHEALALYSATKSLSFSVEQRYYLSPPCVEPLFLLSGGALGLLKNLVFDMGGHINTQHFYQTLLPKLTTTLQQIPHLHSISISASMSHSQSELLDALCHSLLSAVGTTQDLRTLRIHYQHPHQNFAATIREDQICMRRTREWVSARLSEIHGGGRWKWVETVQEGSDVLRVTWMLVLVGEKGEFQWEVPTLKGWPGQNKVRTTRRII</sequence>
<accession>A0A9N9L992</accession>
<dbReference type="EMBL" id="CAJVRM010000003">
    <property type="protein sequence ID" value="CAG8970969.1"/>
    <property type="molecule type" value="Genomic_DNA"/>
</dbReference>
<proteinExistence type="predicted"/>
<dbReference type="Proteomes" id="UP000701801">
    <property type="component" value="Unassembled WGS sequence"/>
</dbReference>
<comment type="caution">
    <text evidence="1">The sequence shown here is derived from an EMBL/GenBank/DDBJ whole genome shotgun (WGS) entry which is preliminary data.</text>
</comment>
<dbReference type="OrthoDB" id="10357259at2759"/>
<evidence type="ECO:0000313" key="1">
    <source>
        <dbReference type="EMBL" id="CAG8970969.1"/>
    </source>
</evidence>
<keyword evidence="2" id="KW-1185">Reference proteome</keyword>
<reference evidence="1" key="1">
    <citation type="submission" date="2021-07" db="EMBL/GenBank/DDBJ databases">
        <authorList>
            <person name="Durling M."/>
        </authorList>
    </citation>
    <scope>NUCLEOTIDE SEQUENCE</scope>
</reference>